<feature type="domain" description="Flagellin C-terminal" evidence="1">
    <location>
        <begin position="1"/>
        <end position="35"/>
    </location>
</feature>
<feature type="non-terminal residue" evidence="2">
    <location>
        <position position="1"/>
    </location>
</feature>
<name>A0ABV4VG65_9GAMM</name>
<keyword evidence="2" id="KW-0966">Cell projection</keyword>
<protein>
    <submittedName>
        <fullName evidence="2">Flagellin</fullName>
    </submittedName>
</protein>
<keyword evidence="2" id="KW-0969">Cilium</keyword>
<reference evidence="2 3" key="1">
    <citation type="submission" date="2024-09" db="EMBL/GenBank/DDBJ databases">
        <authorList>
            <person name="Zhang Y."/>
        </authorList>
    </citation>
    <scope>NUCLEOTIDE SEQUENCE [LARGE SCALE GENOMIC DNA]</scope>
    <source>
        <strain evidence="2 3">ZJ318</strain>
    </source>
</reference>
<organism evidence="2 3">
    <name type="scientific">Shewanella mangrovisoli</name>
    <dbReference type="NCBI Taxonomy" id="2864211"/>
    <lineage>
        <taxon>Bacteria</taxon>
        <taxon>Pseudomonadati</taxon>
        <taxon>Pseudomonadota</taxon>
        <taxon>Gammaproteobacteria</taxon>
        <taxon>Alteromonadales</taxon>
        <taxon>Shewanellaceae</taxon>
        <taxon>Shewanella</taxon>
    </lineage>
</organism>
<dbReference type="RefSeq" id="WP_342201487.1">
    <property type="nucleotide sequence ID" value="NZ_JBCATE010000002.1"/>
</dbReference>
<evidence type="ECO:0000313" key="2">
    <source>
        <dbReference type="EMBL" id="MFB2619263.1"/>
    </source>
</evidence>
<dbReference type="EMBL" id="JBHFGU010000002">
    <property type="protein sequence ID" value="MFB2619263.1"/>
    <property type="molecule type" value="Genomic_DNA"/>
</dbReference>
<comment type="caution">
    <text evidence="2">The sequence shown here is derived from an EMBL/GenBank/DDBJ whole genome shotgun (WGS) entry which is preliminary data.</text>
</comment>
<evidence type="ECO:0000259" key="1">
    <source>
        <dbReference type="Pfam" id="PF00700"/>
    </source>
</evidence>
<accession>A0ABV4VG65</accession>
<dbReference type="Gene3D" id="6.10.10.10">
    <property type="entry name" value="Flagellar export chaperone, C-terminal domain"/>
    <property type="match status" value="1"/>
</dbReference>
<dbReference type="Proteomes" id="UP001576708">
    <property type="component" value="Unassembled WGS sequence"/>
</dbReference>
<dbReference type="Pfam" id="PF00700">
    <property type="entry name" value="Flagellin_C"/>
    <property type="match status" value="1"/>
</dbReference>
<sequence>AKETSQMTKNQVLQQTGSAMLAQANQLPQVALSLL</sequence>
<dbReference type="SUPFAM" id="SSF64518">
    <property type="entry name" value="Phase 1 flagellin"/>
    <property type="match status" value="1"/>
</dbReference>
<dbReference type="InterPro" id="IPR046358">
    <property type="entry name" value="Flagellin_C"/>
</dbReference>
<keyword evidence="3" id="KW-1185">Reference proteome</keyword>
<gene>
    <name evidence="2" type="ORF">ACE02W_05500</name>
</gene>
<keyword evidence="2" id="KW-0282">Flagellum</keyword>
<dbReference type="InterPro" id="IPR042187">
    <property type="entry name" value="Flagellin_C_sub2"/>
</dbReference>
<evidence type="ECO:0000313" key="3">
    <source>
        <dbReference type="Proteomes" id="UP001576708"/>
    </source>
</evidence>
<proteinExistence type="predicted"/>